<dbReference type="Pfam" id="PF06990">
    <property type="entry name" value="Gal-3-0_sulfotr"/>
    <property type="match status" value="1"/>
</dbReference>
<protein>
    <recommendedName>
        <fullName evidence="12">Sulfotransferase family protein</fullName>
    </recommendedName>
</protein>
<gene>
    <name evidence="10" type="ORF">QYM36_002644</name>
</gene>
<comment type="similarity">
    <text evidence="2">Belongs to the galactose-3-O-sulfotransferase family.</text>
</comment>
<keyword evidence="8" id="KW-0472">Membrane</keyword>
<evidence type="ECO:0000256" key="2">
    <source>
        <dbReference type="ARBA" id="ARBA00008124"/>
    </source>
</evidence>
<comment type="subcellular location">
    <subcellularLocation>
        <location evidence="1">Golgi apparatus membrane</location>
        <topology evidence="1">Single-pass type II membrane protein</topology>
    </subcellularLocation>
</comment>
<dbReference type="AlphaFoldDB" id="A0AA88IJW1"/>
<keyword evidence="11" id="KW-1185">Reference proteome</keyword>
<evidence type="ECO:0000313" key="11">
    <source>
        <dbReference type="Proteomes" id="UP001187531"/>
    </source>
</evidence>
<evidence type="ECO:0000256" key="7">
    <source>
        <dbReference type="ARBA" id="ARBA00023034"/>
    </source>
</evidence>
<proteinExistence type="inferred from homology"/>
<dbReference type="Proteomes" id="UP001187531">
    <property type="component" value="Unassembled WGS sequence"/>
</dbReference>
<keyword evidence="4" id="KW-0812">Transmembrane</keyword>
<accession>A0AA88IJW1</accession>
<evidence type="ECO:0000256" key="1">
    <source>
        <dbReference type="ARBA" id="ARBA00004323"/>
    </source>
</evidence>
<evidence type="ECO:0000256" key="8">
    <source>
        <dbReference type="ARBA" id="ARBA00023136"/>
    </source>
</evidence>
<evidence type="ECO:0000256" key="9">
    <source>
        <dbReference type="ARBA" id="ARBA00023180"/>
    </source>
</evidence>
<dbReference type="Gene3D" id="3.40.50.300">
    <property type="entry name" value="P-loop containing nucleotide triphosphate hydrolases"/>
    <property type="match status" value="1"/>
</dbReference>
<keyword evidence="9" id="KW-0325">Glycoprotein</keyword>
<keyword evidence="3" id="KW-0808">Transferase</keyword>
<evidence type="ECO:0000313" key="10">
    <source>
        <dbReference type="EMBL" id="KAK2722162.1"/>
    </source>
</evidence>
<dbReference type="EMBL" id="JAVRJZ010000005">
    <property type="protein sequence ID" value="KAK2722162.1"/>
    <property type="molecule type" value="Genomic_DNA"/>
</dbReference>
<organism evidence="10 11">
    <name type="scientific">Artemia franciscana</name>
    <name type="common">Brine shrimp</name>
    <name type="synonym">Artemia sanfranciscana</name>
    <dbReference type="NCBI Taxonomy" id="6661"/>
    <lineage>
        <taxon>Eukaryota</taxon>
        <taxon>Metazoa</taxon>
        <taxon>Ecdysozoa</taxon>
        <taxon>Arthropoda</taxon>
        <taxon>Crustacea</taxon>
        <taxon>Branchiopoda</taxon>
        <taxon>Anostraca</taxon>
        <taxon>Artemiidae</taxon>
        <taxon>Artemia</taxon>
    </lineage>
</organism>
<dbReference type="InterPro" id="IPR027417">
    <property type="entry name" value="P-loop_NTPase"/>
</dbReference>
<name>A0AA88IJW1_ARTSF</name>
<evidence type="ECO:0000256" key="5">
    <source>
        <dbReference type="ARBA" id="ARBA00022968"/>
    </source>
</evidence>
<sequence length="227" mass="26729">MKYYLLRNYPVFPIDALSGTRLSLFNGNYFNTGSEMRTWQTSPTNFSRTIICIETFVEDGRWNFTIADELLGSNTFYITILRDPVYQFESMFNFFDLREFYKVSSFDGFIEKLENGTLREDRFLNIAGRNQLSFMLGLQPESFSNETAIEEFSSYISSKFHLVMISEYFDESVILLKNLLGSPIGHMLYVPKLTRTKDSKQNLTKKQKLLVEKWLHADMRIYNNFKK</sequence>
<evidence type="ECO:0000256" key="6">
    <source>
        <dbReference type="ARBA" id="ARBA00022989"/>
    </source>
</evidence>
<dbReference type="GO" id="GO:0000139">
    <property type="term" value="C:Golgi membrane"/>
    <property type="evidence" value="ECO:0007669"/>
    <property type="project" value="UniProtKB-SubCell"/>
</dbReference>
<reference evidence="10" key="1">
    <citation type="submission" date="2023-07" db="EMBL/GenBank/DDBJ databases">
        <title>Chromosome-level genome assembly of Artemia franciscana.</title>
        <authorList>
            <person name="Jo E."/>
        </authorList>
    </citation>
    <scope>NUCLEOTIDE SEQUENCE</scope>
    <source>
        <tissue evidence="10">Whole body</tissue>
    </source>
</reference>
<keyword evidence="5" id="KW-0735">Signal-anchor</keyword>
<evidence type="ECO:0000256" key="4">
    <source>
        <dbReference type="ARBA" id="ARBA00022692"/>
    </source>
</evidence>
<dbReference type="GO" id="GO:0001733">
    <property type="term" value="F:galactosylceramide sulfotransferase activity"/>
    <property type="evidence" value="ECO:0007669"/>
    <property type="project" value="InterPro"/>
</dbReference>
<comment type="caution">
    <text evidence="10">The sequence shown here is derived from an EMBL/GenBank/DDBJ whole genome shotgun (WGS) entry which is preliminary data.</text>
</comment>
<keyword evidence="6" id="KW-1133">Transmembrane helix</keyword>
<evidence type="ECO:0008006" key="12">
    <source>
        <dbReference type="Google" id="ProtNLM"/>
    </source>
</evidence>
<evidence type="ECO:0000256" key="3">
    <source>
        <dbReference type="ARBA" id="ARBA00022679"/>
    </source>
</evidence>
<dbReference type="InterPro" id="IPR009729">
    <property type="entry name" value="Gal-3-0_sulfotransfrase"/>
</dbReference>
<keyword evidence="7" id="KW-0333">Golgi apparatus</keyword>
<dbReference type="GO" id="GO:0009247">
    <property type="term" value="P:glycolipid biosynthetic process"/>
    <property type="evidence" value="ECO:0007669"/>
    <property type="project" value="InterPro"/>
</dbReference>
<dbReference type="PANTHER" id="PTHR14647">
    <property type="entry name" value="GALACTOSE-3-O-SULFOTRANSFERASE"/>
    <property type="match status" value="1"/>
</dbReference>
<dbReference type="PANTHER" id="PTHR14647:SF87">
    <property type="entry name" value="PUTATIVE-RELATED"/>
    <property type="match status" value="1"/>
</dbReference>